<name>A0AAQ2SZ96_MORBO</name>
<proteinExistence type="predicted"/>
<dbReference type="GeneID" id="77189509"/>
<dbReference type="RefSeq" id="WP_078274962.1">
    <property type="nucleotide sequence ID" value="NZ_CP030241.1"/>
</dbReference>
<dbReference type="EMBL" id="CP087830">
    <property type="protein sequence ID" value="UZA03704.1"/>
    <property type="molecule type" value="Genomic_DNA"/>
</dbReference>
<evidence type="ECO:0000313" key="1">
    <source>
        <dbReference type="EMBL" id="UZA02628.1"/>
    </source>
</evidence>
<gene>
    <name evidence="2" type="ORF">LP092_02805</name>
    <name evidence="1" type="ORF">LP092_11815</name>
    <name evidence="4" type="ORF">LP129_03205</name>
    <name evidence="3" type="ORF">LP129_11770</name>
</gene>
<dbReference type="EMBL" id="CP087830">
    <property type="protein sequence ID" value="UZA02628.1"/>
    <property type="molecule type" value="Genomic_DNA"/>
</dbReference>
<dbReference type="Proteomes" id="UP001163283">
    <property type="component" value="Chromosome"/>
</dbReference>
<evidence type="ECO:0000313" key="3">
    <source>
        <dbReference type="EMBL" id="UZA51162.1"/>
    </source>
</evidence>
<evidence type="ECO:0000313" key="4">
    <source>
        <dbReference type="EMBL" id="UZA52175.1"/>
    </source>
</evidence>
<dbReference type="KEGG" id="mboi:DQF64_11650"/>
<dbReference type="Proteomes" id="UP001163632">
    <property type="component" value="Chromosome"/>
</dbReference>
<evidence type="ECO:0000313" key="5">
    <source>
        <dbReference type="Proteomes" id="UP001163283"/>
    </source>
</evidence>
<evidence type="ECO:0000313" key="6">
    <source>
        <dbReference type="Proteomes" id="UP001163632"/>
    </source>
</evidence>
<dbReference type="AlphaFoldDB" id="A0AAQ2SZ96"/>
<sequence length="95" mass="11222">MINHKPTLLEDPTEEPIFLFSYEVERYRKECLSQEQKDTLEKLVNEVHLNNPQKTIMDIWLALVEHCGVSNYHSIKKDNYDEVLSFLQGMIPNTQ</sequence>
<dbReference type="EMBL" id="CP087781">
    <property type="protein sequence ID" value="UZA51162.1"/>
    <property type="molecule type" value="Genomic_DNA"/>
</dbReference>
<dbReference type="KEGG" id="mboi:DQF64_02765"/>
<reference evidence="3 5" key="1">
    <citation type="journal article" date="2022" name="BMC Microbiol.">
        <title>Whole genome sequencing of Moraxella bovis strains from North America reveals two genotypes with different genetic determinants.</title>
        <authorList>
            <person name="Wynn E.L."/>
            <person name="Hille M.M."/>
            <person name="Loy J.D."/>
            <person name="Schuller G."/>
            <person name="Kuhn K.L."/>
            <person name="Dickey A.M."/>
            <person name="Bono J.L."/>
            <person name="Clawson M.L."/>
        </authorList>
    </citation>
    <scope>NUCLEOTIDE SEQUENCE [LARGE SCALE GENOMIC DNA]</scope>
    <source>
        <strain evidence="1">SAM102599</strain>
        <strain evidence="3 5">SAM57978</strain>
    </source>
</reference>
<keyword evidence="6" id="KW-1185">Reference proteome</keyword>
<dbReference type="EMBL" id="CP087781">
    <property type="protein sequence ID" value="UZA52175.1"/>
    <property type="molecule type" value="Genomic_DNA"/>
</dbReference>
<protein>
    <submittedName>
        <fullName evidence="3">ORF6C domain-containing protein</fullName>
    </submittedName>
</protein>
<organism evidence="3 5">
    <name type="scientific">Moraxella bovis</name>
    <dbReference type="NCBI Taxonomy" id="476"/>
    <lineage>
        <taxon>Bacteria</taxon>
        <taxon>Pseudomonadati</taxon>
        <taxon>Pseudomonadota</taxon>
        <taxon>Gammaproteobacteria</taxon>
        <taxon>Moraxellales</taxon>
        <taxon>Moraxellaceae</taxon>
        <taxon>Moraxella</taxon>
    </lineage>
</organism>
<evidence type="ECO:0000313" key="2">
    <source>
        <dbReference type="EMBL" id="UZA03704.1"/>
    </source>
</evidence>
<accession>A0AAQ2SZ96</accession>